<dbReference type="AlphaFoldDB" id="A0A917FRA7"/>
<keyword evidence="7 11" id="KW-0547">Nucleotide-binding</keyword>
<dbReference type="SUPFAM" id="SSF52374">
    <property type="entry name" value="Nucleotidylyl transferase"/>
    <property type="match status" value="1"/>
</dbReference>
<comment type="catalytic activity">
    <reaction evidence="10 11">
        <text>nicotinate beta-D-ribonucleotide + ATP + H(+) = deamido-NAD(+) + diphosphate</text>
        <dbReference type="Rhea" id="RHEA:22860"/>
        <dbReference type="ChEBI" id="CHEBI:15378"/>
        <dbReference type="ChEBI" id="CHEBI:30616"/>
        <dbReference type="ChEBI" id="CHEBI:33019"/>
        <dbReference type="ChEBI" id="CHEBI:57502"/>
        <dbReference type="ChEBI" id="CHEBI:58437"/>
        <dbReference type="EC" id="2.7.7.18"/>
    </reaction>
</comment>
<evidence type="ECO:0000313" key="14">
    <source>
        <dbReference type="Proteomes" id="UP000605253"/>
    </source>
</evidence>
<dbReference type="PANTHER" id="PTHR39321:SF3">
    <property type="entry name" value="PHOSPHOPANTETHEINE ADENYLYLTRANSFERASE"/>
    <property type="match status" value="1"/>
</dbReference>
<dbReference type="EMBL" id="BMEO01000006">
    <property type="protein sequence ID" value="GGF96313.1"/>
    <property type="molecule type" value="Genomic_DNA"/>
</dbReference>
<dbReference type="EC" id="2.7.7.18" evidence="11"/>
<evidence type="ECO:0000256" key="1">
    <source>
        <dbReference type="ARBA" id="ARBA00002324"/>
    </source>
</evidence>
<reference evidence="13" key="1">
    <citation type="journal article" date="2014" name="Int. J. Syst. Evol. Microbiol.">
        <title>Complete genome sequence of Corynebacterium casei LMG S-19264T (=DSM 44701T), isolated from a smear-ripened cheese.</title>
        <authorList>
            <consortium name="US DOE Joint Genome Institute (JGI-PGF)"/>
            <person name="Walter F."/>
            <person name="Albersmeier A."/>
            <person name="Kalinowski J."/>
            <person name="Ruckert C."/>
        </authorList>
    </citation>
    <scope>NUCLEOTIDE SEQUENCE</scope>
    <source>
        <strain evidence="13">CGMCC 1.12181</strain>
    </source>
</reference>
<keyword evidence="6 11" id="KW-0548">Nucleotidyltransferase</keyword>
<dbReference type="GO" id="GO:0004515">
    <property type="term" value="F:nicotinate-nucleotide adenylyltransferase activity"/>
    <property type="evidence" value="ECO:0007669"/>
    <property type="project" value="UniProtKB-UniRule"/>
</dbReference>
<evidence type="ECO:0000256" key="10">
    <source>
        <dbReference type="ARBA" id="ARBA00048721"/>
    </source>
</evidence>
<evidence type="ECO:0000256" key="6">
    <source>
        <dbReference type="ARBA" id="ARBA00022695"/>
    </source>
</evidence>
<organism evidence="13 14">
    <name type="scientific">Marinicella pacifica</name>
    <dbReference type="NCBI Taxonomy" id="1171543"/>
    <lineage>
        <taxon>Bacteria</taxon>
        <taxon>Pseudomonadati</taxon>
        <taxon>Pseudomonadota</taxon>
        <taxon>Gammaproteobacteria</taxon>
        <taxon>Lysobacterales</taxon>
        <taxon>Marinicellaceae</taxon>
        <taxon>Marinicella</taxon>
    </lineage>
</organism>
<keyword evidence="8 11" id="KW-0067">ATP-binding</keyword>
<evidence type="ECO:0000256" key="7">
    <source>
        <dbReference type="ARBA" id="ARBA00022741"/>
    </source>
</evidence>
<keyword evidence="5 11" id="KW-0808">Transferase</keyword>
<dbReference type="GO" id="GO:0009435">
    <property type="term" value="P:NAD+ biosynthetic process"/>
    <property type="evidence" value="ECO:0007669"/>
    <property type="project" value="UniProtKB-UniRule"/>
</dbReference>
<reference evidence="13" key="2">
    <citation type="submission" date="2020-09" db="EMBL/GenBank/DDBJ databases">
        <authorList>
            <person name="Sun Q."/>
            <person name="Zhou Y."/>
        </authorList>
    </citation>
    <scope>NUCLEOTIDE SEQUENCE</scope>
    <source>
        <strain evidence="13">CGMCC 1.12181</strain>
    </source>
</reference>
<keyword evidence="9 11" id="KW-0520">NAD</keyword>
<keyword evidence="14" id="KW-1185">Reference proteome</keyword>
<dbReference type="InterPro" id="IPR004821">
    <property type="entry name" value="Cyt_trans-like"/>
</dbReference>
<evidence type="ECO:0000256" key="4">
    <source>
        <dbReference type="ARBA" id="ARBA00022642"/>
    </source>
</evidence>
<dbReference type="RefSeq" id="WP_188365310.1">
    <property type="nucleotide sequence ID" value="NZ_BAABJF010000001.1"/>
</dbReference>
<evidence type="ECO:0000256" key="5">
    <source>
        <dbReference type="ARBA" id="ARBA00022679"/>
    </source>
</evidence>
<keyword evidence="4 11" id="KW-0662">Pyridine nucleotide biosynthesis</keyword>
<evidence type="ECO:0000256" key="11">
    <source>
        <dbReference type="HAMAP-Rule" id="MF_00244"/>
    </source>
</evidence>
<feature type="domain" description="Cytidyltransferase-like" evidence="12">
    <location>
        <begin position="14"/>
        <end position="191"/>
    </location>
</feature>
<dbReference type="CDD" id="cd02165">
    <property type="entry name" value="NMNAT"/>
    <property type="match status" value="1"/>
</dbReference>
<evidence type="ECO:0000256" key="8">
    <source>
        <dbReference type="ARBA" id="ARBA00022840"/>
    </source>
</evidence>
<comment type="pathway">
    <text evidence="2 11">Cofactor biosynthesis; NAD(+) biosynthesis; deamido-NAD(+) from nicotinate D-ribonucleotide: step 1/1.</text>
</comment>
<proteinExistence type="inferred from homology"/>
<name>A0A917FRA7_9GAMM</name>
<evidence type="ECO:0000259" key="12">
    <source>
        <dbReference type="Pfam" id="PF01467"/>
    </source>
</evidence>
<dbReference type="PANTHER" id="PTHR39321">
    <property type="entry name" value="NICOTINATE-NUCLEOTIDE ADENYLYLTRANSFERASE-RELATED"/>
    <property type="match status" value="1"/>
</dbReference>
<evidence type="ECO:0000256" key="2">
    <source>
        <dbReference type="ARBA" id="ARBA00005019"/>
    </source>
</evidence>
<dbReference type="Pfam" id="PF01467">
    <property type="entry name" value="CTP_transf_like"/>
    <property type="match status" value="1"/>
</dbReference>
<dbReference type="GO" id="GO:0005524">
    <property type="term" value="F:ATP binding"/>
    <property type="evidence" value="ECO:0007669"/>
    <property type="project" value="UniProtKB-KW"/>
</dbReference>
<evidence type="ECO:0000256" key="9">
    <source>
        <dbReference type="ARBA" id="ARBA00023027"/>
    </source>
</evidence>
<dbReference type="Gene3D" id="3.40.50.620">
    <property type="entry name" value="HUPs"/>
    <property type="match status" value="1"/>
</dbReference>
<evidence type="ECO:0000256" key="3">
    <source>
        <dbReference type="ARBA" id="ARBA00009014"/>
    </source>
</evidence>
<gene>
    <name evidence="11 13" type="primary">nadD</name>
    <name evidence="13" type="ORF">GCM10011365_17070</name>
</gene>
<dbReference type="HAMAP" id="MF_00244">
    <property type="entry name" value="NaMN_adenylyltr"/>
    <property type="match status" value="1"/>
</dbReference>
<comment type="function">
    <text evidence="1 11">Catalyzes the reversible adenylation of nicotinate mononucleotide (NaMN) to nicotinic acid adenine dinucleotide (NaAD).</text>
</comment>
<protein>
    <recommendedName>
        <fullName evidence="11">Probable nicotinate-nucleotide adenylyltransferase</fullName>
        <ecNumber evidence="11">2.7.7.18</ecNumber>
    </recommendedName>
    <alternativeName>
        <fullName evidence="11">Deamido-NAD(+) diphosphorylase</fullName>
    </alternativeName>
    <alternativeName>
        <fullName evidence="11">Deamido-NAD(+) pyrophosphorylase</fullName>
    </alternativeName>
    <alternativeName>
        <fullName evidence="11">Nicotinate mononucleotide adenylyltransferase</fullName>
        <shortName evidence="11">NaMN adenylyltransferase</shortName>
    </alternativeName>
</protein>
<sequence>MNKQTDISWVYGLTADPIHRGHEQVIKNTLEKAEELGLETSSFILVPTYRPNLIADKSAPIASFEQRFDMCQLVAKDLSRELKTDITVSDIEKTISRDEPSYTYNTLDALSKNHDNLILIISSDHAHGHAPKFRQWHRWQDLINRFGLMVHERPGHPINDCFIEHLKEHNPYVYVTKNQPAIDISSSRLRQVYAYGAEASEKHINPAVDSYIKNFELYQ</sequence>
<comment type="caution">
    <text evidence="13">The sequence shown here is derived from an EMBL/GenBank/DDBJ whole genome shotgun (WGS) entry which is preliminary data.</text>
</comment>
<comment type="similarity">
    <text evidence="3 11">Belongs to the NadD family.</text>
</comment>
<dbReference type="Proteomes" id="UP000605253">
    <property type="component" value="Unassembled WGS sequence"/>
</dbReference>
<evidence type="ECO:0000313" key="13">
    <source>
        <dbReference type="EMBL" id="GGF96313.1"/>
    </source>
</evidence>
<accession>A0A917FRA7</accession>
<dbReference type="InterPro" id="IPR014729">
    <property type="entry name" value="Rossmann-like_a/b/a_fold"/>
</dbReference>
<dbReference type="InterPro" id="IPR005248">
    <property type="entry name" value="NadD/NMNAT"/>
</dbReference>